<dbReference type="AlphaFoldDB" id="A0A412AXD8"/>
<evidence type="ECO:0000313" key="2">
    <source>
        <dbReference type="Proteomes" id="UP000284751"/>
    </source>
</evidence>
<evidence type="ECO:0000313" key="1">
    <source>
        <dbReference type="EMBL" id="RGQ40929.1"/>
    </source>
</evidence>
<dbReference type="EMBL" id="QRTC01000022">
    <property type="protein sequence ID" value="RGQ40929.1"/>
    <property type="molecule type" value="Genomic_DNA"/>
</dbReference>
<organism evidence="1 2">
    <name type="scientific">[Clostridium] leptum</name>
    <dbReference type="NCBI Taxonomy" id="1535"/>
    <lineage>
        <taxon>Bacteria</taxon>
        <taxon>Bacillati</taxon>
        <taxon>Bacillota</taxon>
        <taxon>Clostridia</taxon>
        <taxon>Eubacteriales</taxon>
        <taxon>Oscillospiraceae</taxon>
        <taxon>Oscillospiraceae incertae sedis</taxon>
    </lineage>
</organism>
<dbReference type="Proteomes" id="UP000284751">
    <property type="component" value="Unassembled WGS sequence"/>
</dbReference>
<dbReference type="InterPro" id="IPR035093">
    <property type="entry name" value="RelE/ParE_toxin_dom_sf"/>
</dbReference>
<dbReference type="Gene3D" id="3.30.2310.20">
    <property type="entry name" value="RelE-like"/>
    <property type="match status" value="1"/>
</dbReference>
<proteinExistence type="predicted"/>
<name>A0A412AXD8_9FIRM</name>
<dbReference type="Pfam" id="PF05973">
    <property type="entry name" value="Gp49"/>
    <property type="match status" value="1"/>
</dbReference>
<sequence length="137" mass="15731">MGLERRIYRFVDSGSDPIGIFISRLEPKMQQKIRTQIKVLTAPQCSFQPPLVKAFRLDRYKGFYELRIRLRQMVRIIFYINTEGDIVLLHGFVKRHERATEQALETARARKLALASGTAGITKLDFISGGDFDAKTL</sequence>
<dbReference type="InterPro" id="IPR009241">
    <property type="entry name" value="HigB-like"/>
</dbReference>
<comment type="caution">
    <text evidence="1">The sequence shown here is derived from an EMBL/GenBank/DDBJ whole genome shotgun (WGS) entry which is preliminary data.</text>
</comment>
<protein>
    <recommendedName>
        <fullName evidence="3">Type II toxin-antitoxin system RelE/ParE family toxin</fullName>
    </recommendedName>
</protein>
<evidence type="ECO:0008006" key="3">
    <source>
        <dbReference type="Google" id="ProtNLM"/>
    </source>
</evidence>
<reference evidence="1 2" key="1">
    <citation type="submission" date="2018-08" db="EMBL/GenBank/DDBJ databases">
        <title>A genome reference for cultivated species of the human gut microbiota.</title>
        <authorList>
            <person name="Zou Y."/>
            <person name="Xue W."/>
            <person name="Luo G."/>
        </authorList>
    </citation>
    <scope>NUCLEOTIDE SEQUENCE [LARGE SCALE GENOMIC DNA]</scope>
    <source>
        <strain evidence="1 2">AF28-26</strain>
    </source>
</reference>
<accession>A0A412AXD8</accession>
<gene>
    <name evidence="1" type="ORF">DWY99_06930</name>
</gene>